<evidence type="ECO:0000313" key="1">
    <source>
        <dbReference type="EMBL" id="KJH40624.1"/>
    </source>
</evidence>
<gene>
    <name evidence="1" type="ORF">DICVIV_13412</name>
</gene>
<name>A0A0D8XAF3_DICVI</name>
<dbReference type="AlphaFoldDB" id="A0A0D8XAF3"/>
<keyword evidence="2" id="KW-1185">Reference proteome</keyword>
<organism evidence="1 2">
    <name type="scientific">Dictyocaulus viviparus</name>
    <name type="common">Bovine lungworm</name>
    <dbReference type="NCBI Taxonomy" id="29172"/>
    <lineage>
        <taxon>Eukaryota</taxon>
        <taxon>Metazoa</taxon>
        <taxon>Ecdysozoa</taxon>
        <taxon>Nematoda</taxon>
        <taxon>Chromadorea</taxon>
        <taxon>Rhabditida</taxon>
        <taxon>Rhabditina</taxon>
        <taxon>Rhabditomorpha</taxon>
        <taxon>Strongyloidea</taxon>
        <taxon>Metastrongylidae</taxon>
        <taxon>Dictyocaulus</taxon>
    </lineage>
</organism>
<dbReference type="Proteomes" id="UP000053766">
    <property type="component" value="Unassembled WGS sequence"/>
</dbReference>
<evidence type="ECO:0000313" key="2">
    <source>
        <dbReference type="Proteomes" id="UP000053766"/>
    </source>
</evidence>
<sequence>MNRALSILDENLHREHKYIRHRLEVAETQWTTCGSGSMIALKKSLLN</sequence>
<reference evidence="1 2" key="1">
    <citation type="submission" date="2013-11" db="EMBL/GenBank/DDBJ databases">
        <title>Draft genome of the bovine lungworm Dictyocaulus viviparus.</title>
        <authorList>
            <person name="Mitreva M."/>
        </authorList>
    </citation>
    <scope>NUCLEOTIDE SEQUENCE [LARGE SCALE GENOMIC DNA]</scope>
    <source>
        <strain evidence="1 2">HannoverDv2000</strain>
    </source>
</reference>
<accession>A0A0D8XAF3</accession>
<reference evidence="2" key="2">
    <citation type="journal article" date="2016" name="Sci. Rep.">
        <title>Dictyocaulus viviparus genome, variome and transcriptome elucidate lungworm biology and support future intervention.</title>
        <authorList>
            <person name="McNulty S.N."/>
            <person name="Strube C."/>
            <person name="Rosa B.A."/>
            <person name="Martin J.C."/>
            <person name="Tyagi R."/>
            <person name="Choi Y.J."/>
            <person name="Wang Q."/>
            <person name="Hallsworth Pepin K."/>
            <person name="Zhang X."/>
            <person name="Ozersky P."/>
            <person name="Wilson R.K."/>
            <person name="Sternberg P.W."/>
            <person name="Gasser R.B."/>
            <person name="Mitreva M."/>
        </authorList>
    </citation>
    <scope>NUCLEOTIDE SEQUENCE [LARGE SCALE GENOMIC DNA]</scope>
    <source>
        <strain evidence="2">HannoverDv2000</strain>
    </source>
</reference>
<protein>
    <submittedName>
        <fullName evidence="1">Uncharacterized protein</fullName>
    </submittedName>
</protein>
<proteinExistence type="predicted"/>
<dbReference type="EMBL" id="KN717077">
    <property type="protein sequence ID" value="KJH40624.1"/>
    <property type="molecule type" value="Genomic_DNA"/>
</dbReference>